<dbReference type="Proteomes" id="UP000287651">
    <property type="component" value="Unassembled WGS sequence"/>
</dbReference>
<sequence length="82" mass="8619">MVGVEPQQVGEEGQNAEGDGKVVGGVHAAVLPQLLAAAPHFTTPQHFLSLLHALFFVVEDARCSPHSAWVQSVSGSTFQSIP</sequence>
<dbReference type="AlphaFoldDB" id="A0A427A8A3"/>
<evidence type="ECO:0000313" key="2">
    <source>
        <dbReference type="Proteomes" id="UP000287651"/>
    </source>
</evidence>
<dbReference type="EMBL" id="AMZH03003417">
    <property type="protein sequence ID" value="RRT72388.1"/>
    <property type="molecule type" value="Genomic_DNA"/>
</dbReference>
<proteinExistence type="predicted"/>
<evidence type="ECO:0000313" key="1">
    <source>
        <dbReference type="EMBL" id="RRT72388.1"/>
    </source>
</evidence>
<reference evidence="1 2" key="1">
    <citation type="journal article" date="2014" name="Agronomy (Basel)">
        <title>A Draft Genome Sequence for Ensete ventricosum, the Drought-Tolerant Tree Against Hunger.</title>
        <authorList>
            <person name="Harrison J."/>
            <person name="Moore K.A."/>
            <person name="Paszkiewicz K."/>
            <person name="Jones T."/>
            <person name="Grant M."/>
            <person name="Ambacheew D."/>
            <person name="Muzemil S."/>
            <person name="Studholme D.J."/>
        </authorList>
    </citation>
    <scope>NUCLEOTIDE SEQUENCE [LARGE SCALE GENOMIC DNA]</scope>
</reference>
<accession>A0A427A8A3</accession>
<comment type="caution">
    <text evidence="1">The sequence shown here is derived from an EMBL/GenBank/DDBJ whole genome shotgun (WGS) entry which is preliminary data.</text>
</comment>
<gene>
    <name evidence="1" type="ORF">B296_00020272</name>
</gene>
<name>A0A427A8A3_ENSVE</name>
<organism evidence="1 2">
    <name type="scientific">Ensete ventricosum</name>
    <name type="common">Abyssinian banana</name>
    <name type="synonym">Musa ensete</name>
    <dbReference type="NCBI Taxonomy" id="4639"/>
    <lineage>
        <taxon>Eukaryota</taxon>
        <taxon>Viridiplantae</taxon>
        <taxon>Streptophyta</taxon>
        <taxon>Embryophyta</taxon>
        <taxon>Tracheophyta</taxon>
        <taxon>Spermatophyta</taxon>
        <taxon>Magnoliopsida</taxon>
        <taxon>Liliopsida</taxon>
        <taxon>Zingiberales</taxon>
        <taxon>Musaceae</taxon>
        <taxon>Ensete</taxon>
    </lineage>
</organism>
<protein>
    <submittedName>
        <fullName evidence="1">Uncharacterized protein</fullName>
    </submittedName>
</protein>